<protein>
    <submittedName>
        <fullName evidence="1">Uncharacterized protein</fullName>
    </submittedName>
</protein>
<sequence length="115" mass="12462">MSDPHRSEHRLFEALIQADSTLKATVEENRDDAGELLEYPYLWDVASHVAGLAISPEGQGSLNAILLALENALDGDEHVTNLVCVGFLEMLKANGALASVRARFGPKLGFWADTV</sequence>
<evidence type="ECO:0000313" key="1">
    <source>
        <dbReference type="EMBL" id="ABZ73294.1"/>
    </source>
</evidence>
<gene>
    <name evidence="1" type="ordered locus">Caul_4170</name>
</gene>
<dbReference type="KEGG" id="cak:Caul_4170"/>
<name>B0SXT2_CAUSK</name>
<proteinExistence type="predicted"/>
<dbReference type="EMBL" id="CP000927">
    <property type="protein sequence ID" value="ABZ73294.1"/>
    <property type="molecule type" value="Genomic_DNA"/>
</dbReference>
<reference evidence="1" key="1">
    <citation type="submission" date="2008-01" db="EMBL/GenBank/DDBJ databases">
        <title>Complete sequence of chromosome of Caulobacter sp. K31.</title>
        <authorList>
            <consortium name="US DOE Joint Genome Institute"/>
            <person name="Copeland A."/>
            <person name="Lucas S."/>
            <person name="Lapidus A."/>
            <person name="Barry K."/>
            <person name="Glavina del Rio T."/>
            <person name="Dalin E."/>
            <person name="Tice H."/>
            <person name="Pitluck S."/>
            <person name="Bruce D."/>
            <person name="Goodwin L."/>
            <person name="Thompson L.S."/>
            <person name="Brettin T."/>
            <person name="Detter J.C."/>
            <person name="Han C."/>
            <person name="Schmutz J."/>
            <person name="Larimer F."/>
            <person name="Land M."/>
            <person name="Hauser L."/>
            <person name="Kyrpides N."/>
            <person name="Kim E."/>
            <person name="Stephens C."/>
            <person name="Richardson P."/>
        </authorList>
    </citation>
    <scope>NUCLEOTIDE SEQUENCE [LARGE SCALE GENOMIC DNA]</scope>
    <source>
        <strain evidence="1">K31</strain>
    </source>
</reference>
<accession>B0SXT2</accession>
<dbReference type="HOGENOM" id="CLU_2104584_0_0_5"/>
<dbReference type="AlphaFoldDB" id="B0SXT2"/>
<organism evidence="1">
    <name type="scientific">Caulobacter sp. (strain K31)</name>
    <dbReference type="NCBI Taxonomy" id="366602"/>
    <lineage>
        <taxon>Bacteria</taxon>
        <taxon>Pseudomonadati</taxon>
        <taxon>Pseudomonadota</taxon>
        <taxon>Alphaproteobacteria</taxon>
        <taxon>Caulobacterales</taxon>
        <taxon>Caulobacteraceae</taxon>
        <taxon>Caulobacter</taxon>
    </lineage>
</organism>